<evidence type="ECO:0008006" key="4">
    <source>
        <dbReference type="Google" id="ProtNLM"/>
    </source>
</evidence>
<dbReference type="KEGG" id="cbar:PATL70BA_2526"/>
<reference evidence="2 3" key="1">
    <citation type="submission" date="2018-09" db="EMBL/GenBank/DDBJ databases">
        <authorList>
            <person name="Postec A."/>
        </authorList>
    </citation>
    <scope>NUCLEOTIDE SEQUENCE [LARGE SCALE GENOMIC DNA]</scope>
    <source>
        <strain evidence="2">70B-A</strain>
    </source>
</reference>
<feature type="transmembrane region" description="Helical" evidence="1">
    <location>
        <begin position="146"/>
        <end position="165"/>
    </location>
</feature>
<feature type="transmembrane region" description="Helical" evidence="1">
    <location>
        <begin position="9"/>
        <end position="39"/>
    </location>
</feature>
<keyword evidence="1" id="KW-0472">Membrane</keyword>
<feature type="transmembrane region" description="Helical" evidence="1">
    <location>
        <begin position="86"/>
        <end position="107"/>
    </location>
</feature>
<keyword evidence="3" id="KW-1185">Reference proteome</keyword>
<evidence type="ECO:0000313" key="2">
    <source>
        <dbReference type="EMBL" id="VDN48423.1"/>
    </source>
</evidence>
<gene>
    <name evidence="2" type="ORF">PATL70BA_2526</name>
</gene>
<dbReference type="Proteomes" id="UP000279029">
    <property type="component" value="Chromosome"/>
</dbReference>
<organism evidence="2 3">
    <name type="scientific">Petrocella atlantisensis</name>
    <dbReference type="NCBI Taxonomy" id="2173034"/>
    <lineage>
        <taxon>Bacteria</taxon>
        <taxon>Bacillati</taxon>
        <taxon>Bacillota</taxon>
        <taxon>Clostridia</taxon>
        <taxon>Lachnospirales</taxon>
        <taxon>Vallitaleaceae</taxon>
        <taxon>Petrocella</taxon>
    </lineage>
</organism>
<proteinExistence type="predicted"/>
<sequence>MKKNIQNQLFFVTILFFVLGTLHISLALLGLVCFTLPFYQYFKNKDRVWCKYYCPRAGLFNVIFGKIGLKKKIPNWIKNGKGKQIVLYYFGINLFFATMSTIMVSLGRIDPIDYVRFLILFEIPIALPQLLTYSVPSPVIHLGYRVYSMMLTSTIIGSVLAFLYLPRTWCMICPIQTLTTKKV</sequence>
<keyword evidence="1" id="KW-1133">Transmembrane helix</keyword>
<dbReference type="AlphaFoldDB" id="A0A3P7PEC7"/>
<name>A0A3P7PEC7_9FIRM</name>
<dbReference type="OrthoDB" id="9786132at2"/>
<accession>A0A3P7PEC7</accession>
<keyword evidence="1" id="KW-0812">Transmembrane</keyword>
<evidence type="ECO:0000256" key="1">
    <source>
        <dbReference type="SAM" id="Phobius"/>
    </source>
</evidence>
<feature type="transmembrane region" description="Helical" evidence="1">
    <location>
        <begin position="114"/>
        <end position="134"/>
    </location>
</feature>
<protein>
    <recommendedName>
        <fullName evidence="4">4Fe-4S binding protein</fullName>
    </recommendedName>
</protein>
<evidence type="ECO:0000313" key="3">
    <source>
        <dbReference type="Proteomes" id="UP000279029"/>
    </source>
</evidence>
<dbReference type="EMBL" id="LR130778">
    <property type="protein sequence ID" value="VDN48423.1"/>
    <property type="molecule type" value="Genomic_DNA"/>
</dbReference>
<dbReference type="RefSeq" id="WP_125137557.1">
    <property type="nucleotide sequence ID" value="NZ_LR130778.1"/>
</dbReference>